<feature type="compositionally biased region" description="Basic and acidic residues" evidence="3">
    <location>
        <begin position="61"/>
        <end position="93"/>
    </location>
</feature>
<dbReference type="AlphaFoldDB" id="A0A3Q3IIP9"/>
<sequence length="766" mass="87120">MSDCYCCKYVAIYVAMTTHTRMRMCFCSYSDAEVLSFRMPPKIRKSLKKGGKLSKAQKLKQKQEEEERRLQEEEEARLNAEKEEQETLEREKKEKEMLERLELKARECRENELNELRHLLENNHAALTKWKTDSAEKTKCERYMRCDGIPDPSGILTPQDINTYISLWRDDPEVNITPMLKQCSIALELVEELEGLLRDVKDPQEGQKYQEALINLQELIHFKHQLTTEDILKGASANIDTETGNMHTVIKDDNITLCLWANLKKNPRFKGFKFSEAGMGFELPKQLAESDIAVRILHTRYDHLSLLAKISHPRIYTPSCRPLEGTDKIPTDIDLPEQGETKVDGEVKEDSEMQQKIVEEEVQSGQGLEVWKSAASLQSRKNSPHSPEGRASQTQIEIETLRAEGEMTSSSEQLTVMDCSEQVQMVDLMQYTPLGGIFYYDLFHLPPQAHQVNGWKIRQVLDTGLQVFPYRPEKSNIDDNGALSCPPVGVSVMLPDSVVFLETPQVACWDAAGKQWRIDGISDVTYKEEEAKISFKMASFQAFALMQETYANFPFQSWELRPLGQDSAVFTVNGALIDLSIIIQGNQCMLQLEQEKGLSHLKGKWMNSPALQRAMLNAGLNIFVNEYTDKYVCSYCKDPLAEHAAYKQMALFASACAFSWSKWNAKCGAEHLVLQVCEHHSPAPVPKGSWSLYLLGTQCSKKLEITEKNEAFSPDHYPGSKFHSTLIHMLQDNMSTDGISRTKKSNCLFINTVQSLLCATRPLMYS</sequence>
<dbReference type="GO" id="GO:0005930">
    <property type="term" value="C:axoneme"/>
    <property type="evidence" value="ECO:0007669"/>
    <property type="project" value="TreeGrafter"/>
</dbReference>
<feature type="compositionally biased region" description="Basic and acidic residues" evidence="3">
    <location>
        <begin position="339"/>
        <end position="348"/>
    </location>
</feature>
<dbReference type="PANTHER" id="PTHR20929">
    <property type="entry name" value="LUNG ADENOMA SUSCEPTIBILITY 1-RELATED"/>
    <property type="match status" value="1"/>
</dbReference>
<dbReference type="PRINTS" id="PR02043">
    <property type="entry name" value="CANCERSCCP1"/>
</dbReference>
<dbReference type="Proteomes" id="UP000261600">
    <property type="component" value="Unplaced"/>
</dbReference>
<proteinExistence type="inferred from homology"/>
<feature type="region of interest" description="Disordered" evidence="3">
    <location>
        <begin position="321"/>
        <end position="348"/>
    </location>
</feature>
<dbReference type="GO" id="GO:0008017">
    <property type="term" value="F:microtubule binding"/>
    <property type="evidence" value="ECO:0007669"/>
    <property type="project" value="TreeGrafter"/>
</dbReference>
<name>A0A3Q3IIP9_MONAL</name>
<dbReference type="Pfam" id="PF12366">
    <property type="entry name" value="Casc1_C"/>
    <property type="match status" value="1"/>
</dbReference>
<comment type="similarity">
    <text evidence="1">Belongs to the DNAI7 family.</text>
</comment>
<reference evidence="6" key="1">
    <citation type="submission" date="2025-08" db="UniProtKB">
        <authorList>
            <consortium name="Ensembl"/>
        </authorList>
    </citation>
    <scope>IDENTIFICATION</scope>
</reference>
<dbReference type="InterPro" id="IPR023247">
    <property type="entry name" value="IC97/Dnai7-like"/>
</dbReference>
<evidence type="ECO:0000256" key="2">
    <source>
        <dbReference type="ARBA" id="ARBA00024414"/>
    </source>
</evidence>
<evidence type="ECO:0000256" key="1">
    <source>
        <dbReference type="ARBA" id="ARBA00024332"/>
    </source>
</evidence>
<feature type="region of interest" description="Disordered" evidence="3">
    <location>
        <begin position="46"/>
        <end position="93"/>
    </location>
</feature>
<feature type="domain" description="CASC1 C-terminal" evidence="4">
    <location>
        <begin position="514"/>
        <end position="676"/>
    </location>
</feature>
<dbReference type="GO" id="GO:0048487">
    <property type="term" value="F:beta-tubulin binding"/>
    <property type="evidence" value="ECO:0007669"/>
    <property type="project" value="TreeGrafter"/>
</dbReference>
<feature type="region of interest" description="Disordered" evidence="3">
    <location>
        <begin position="374"/>
        <end position="394"/>
    </location>
</feature>
<feature type="compositionally biased region" description="Basic residues" evidence="3">
    <location>
        <begin position="46"/>
        <end position="60"/>
    </location>
</feature>
<evidence type="ECO:0000313" key="6">
    <source>
        <dbReference type="Ensembl" id="ENSMALP00000003294.1"/>
    </source>
</evidence>
<evidence type="ECO:0000313" key="7">
    <source>
        <dbReference type="Proteomes" id="UP000261600"/>
    </source>
</evidence>
<keyword evidence="7" id="KW-1185">Reference proteome</keyword>
<feature type="domain" description="IC97/Casc1 N-terminal" evidence="5">
    <location>
        <begin position="68"/>
        <end position="268"/>
    </location>
</feature>
<reference evidence="6" key="2">
    <citation type="submission" date="2025-09" db="UniProtKB">
        <authorList>
            <consortium name="Ensembl"/>
        </authorList>
    </citation>
    <scope>IDENTIFICATION</scope>
</reference>
<dbReference type="InterPro" id="IPR031826">
    <property type="entry name" value="IC97/Casc1_N"/>
</dbReference>
<dbReference type="InterPro" id="IPR022110">
    <property type="entry name" value="CASC1_C"/>
</dbReference>
<feature type="compositionally biased region" description="Polar residues" evidence="3">
    <location>
        <begin position="375"/>
        <end position="394"/>
    </location>
</feature>
<evidence type="ECO:0000259" key="5">
    <source>
        <dbReference type="Pfam" id="PF15927"/>
    </source>
</evidence>
<dbReference type="Pfam" id="PF15927">
    <property type="entry name" value="Casc1_N"/>
    <property type="match status" value="1"/>
</dbReference>
<evidence type="ECO:0000256" key="3">
    <source>
        <dbReference type="SAM" id="MobiDB-lite"/>
    </source>
</evidence>
<dbReference type="PANTHER" id="PTHR20929:SF11">
    <property type="entry name" value="DYNEIN AXONEMAL INTERMEDIATE CHAIN 7"/>
    <property type="match status" value="1"/>
</dbReference>
<dbReference type="Ensembl" id="ENSMALT00000003380.1">
    <property type="protein sequence ID" value="ENSMALP00000003294.1"/>
    <property type="gene ID" value="ENSMALG00000002430.1"/>
</dbReference>
<organism evidence="6 7">
    <name type="scientific">Monopterus albus</name>
    <name type="common">Swamp eel</name>
    <dbReference type="NCBI Taxonomy" id="43700"/>
    <lineage>
        <taxon>Eukaryota</taxon>
        <taxon>Metazoa</taxon>
        <taxon>Chordata</taxon>
        <taxon>Craniata</taxon>
        <taxon>Vertebrata</taxon>
        <taxon>Euteleostomi</taxon>
        <taxon>Actinopterygii</taxon>
        <taxon>Neopterygii</taxon>
        <taxon>Teleostei</taxon>
        <taxon>Neoteleostei</taxon>
        <taxon>Acanthomorphata</taxon>
        <taxon>Anabantaria</taxon>
        <taxon>Synbranchiformes</taxon>
        <taxon>Synbranchidae</taxon>
        <taxon>Monopterus</taxon>
    </lineage>
</organism>
<accession>A0A3Q3IIP9</accession>
<protein>
    <recommendedName>
        <fullName evidence="2">Dynein axonemal intermediate chain 7</fullName>
    </recommendedName>
</protein>
<evidence type="ECO:0000259" key="4">
    <source>
        <dbReference type="Pfam" id="PF12366"/>
    </source>
</evidence>
<dbReference type="STRING" id="43700.ENSMALP00000003294"/>